<dbReference type="AlphaFoldDB" id="A0A1J1H0P6"/>
<dbReference type="SUPFAM" id="SSF57889">
    <property type="entry name" value="Cysteine-rich domain"/>
    <property type="match status" value="2"/>
</dbReference>
<dbReference type="Pfam" id="PF00781">
    <property type="entry name" value="DAGK_cat"/>
    <property type="match status" value="1"/>
</dbReference>
<feature type="compositionally biased region" description="Basic and acidic residues" evidence="13">
    <location>
        <begin position="741"/>
        <end position="755"/>
    </location>
</feature>
<evidence type="ECO:0000313" key="18">
    <source>
        <dbReference type="Proteomes" id="UP000220797"/>
    </source>
</evidence>
<comment type="subcellular location">
    <subcellularLocation>
        <location evidence="1">Membrane</location>
    </subcellularLocation>
</comment>
<evidence type="ECO:0000256" key="5">
    <source>
        <dbReference type="ARBA" id="ARBA00022723"/>
    </source>
</evidence>
<feature type="domain" description="DAGKc" evidence="16">
    <location>
        <begin position="371"/>
        <end position="450"/>
    </location>
</feature>
<keyword evidence="7" id="KW-0547">Nucleotide-binding</keyword>
<proteinExistence type="inferred from homology"/>
<dbReference type="OrthoDB" id="242257at2759"/>
<keyword evidence="10" id="KW-0862">Zinc</keyword>
<evidence type="ECO:0000259" key="15">
    <source>
        <dbReference type="PROSITE" id="PS50081"/>
    </source>
</evidence>
<comment type="similarity">
    <text evidence="2">Belongs to the eukaryotic diacylglycerol kinase family.</text>
</comment>
<dbReference type="SUPFAM" id="SSF111331">
    <property type="entry name" value="NAD kinase/diacylglycerol kinase-like"/>
    <property type="match status" value="2"/>
</dbReference>
<dbReference type="PANTHER" id="PTHR11255:SF54">
    <property type="entry name" value="DIACYLGLYCEROL KINASE THETA"/>
    <property type="match status" value="1"/>
</dbReference>
<evidence type="ECO:0000256" key="2">
    <source>
        <dbReference type="ARBA" id="ARBA00009280"/>
    </source>
</evidence>
<keyword evidence="12 14" id="KW-0472">Membrane</keyword>
<evidence type="ECO:0000313" key="17">
    <source>
        <dbReference type="EMBL" id="CRG96853.1"/>
    </source>
</evidence>
<evidence type="ECO:0000256" key="8">
    <source>
        <dbReference type="ARBA" id="ARBA00022771"/>
    </source>
</evidence>
<keyword evidence="8" id="KW-0863">Zinc-finger</keyword>
<dbReference type="CDD" id="cd00029">
    <property type="entry name" value="C1"/>
    <property type="match status" value="1"/>
</dbReference>
<evidence type="ECO:0000256" key="7">
    <source>
        <dbReference type="ARBA" id="ARBA00022741"/>
    </source>
</evidence>
<evidence type="ECO:0000256" key="1">
    <source>
        <dbReference type="ARBA" id="ARBA00004370"/>
    </source>
</evidence>
<dbReference type="RefSeq" id="XP_028529656.1">
    <property type="nucleotide sequence ID" value="XM_028673177.1"/>
</dbReference>
<feature type="domain" description="Phorbol-ester/DAG-type" evidence="15">
    <location>
        <begin position="179"/>
        <end position="236"/>
    </location>
</feature>
<keyword evidence="14" id="KW-1133">Transmembrane helix</keyword>
<evidence type="ECO:0000256" key="9">
    <source>
        <dbReference type="ARBA" id="ARBA00022777"/>
    </source>
</evidence>
<dbReference type="GO" id="GO:0005524">
    <property type="term" value="F:ATP binding"/>
    <property type="evidence" value="ECO:0007669"/>
    <property type="project" value="UniProtKB-KW"/>
</dbReference>
<evidence type="ECO:0000256" key="11">
    <source>
        <dbReference type="ARBA" id="ARBA00022840"/>
    </source>
</evidence>
<dbReference type="InterPro" id="IPR016064">
    <property type="entry name" value="NAD/diacylglycerol_kinase_sf"/>
</dbReference>
<dbReference type="InterPro" id="IPR046349">
    <property type="entry name" value="C1-like_sf"/>
</dbReference>
<keyword evidence="9 17" id="KW-0418">Kinase</keyword>
<keyword evidence="14" id="KW-0812">Transmembrane</keyword>
<dbReference type="VEuPathDB" id="PlasmoDB:PGAL8A_00443400"/>
<evidence type="ECO:0000256" key="3">
    <source>
        <dbReference type="ARBA" id="ARBA00012133"/>
    </source>
</evidence>
<dbReference type="GO" id="GO:0016020">
    <property type="term" value="C:membrane"/>
    <property type="evidence" value="ECO:0007669"/>
    <property type="project" value="UniProtKB-SubCell"/>
</dbReference>
<dbReference type="PROSITE" id="PS50146">
    <property type="entry name" value="DAGK"/>
    <property type="match status" value="2"/>
</dbReference>
<keyword evidence="5" id="KW-0479">Metal-binding</keyword>
<dbReference type="CDD" id="cd20805">
    <property type="entry name" value="C1_DGK_rpt2"/>
    <property type="match status" value="1"/>
</dbReference>
<dbReference type="GO" id="GO:0004143">
    <property type="term" value="F:ATP-dependent diacylglycerol kinase activity"/>
    <property type="evidence" value="ECO:0007669"/>
    <property type="project" value="UniProtKB-EC"/>
</dbReference>
<dbReference type="Pfam" id="PF00609">
    <property type="entry name" value="DAGK_acc"/>
    <property type="match status" value="2"/>
</dbReference>
<feature type="region of interest" description="Disordered" evidence="13">
    <location>
        <begin position="741"/>
        <end position="765"/>
    </location>
</feature>
<keyword evidence="18" id="KW-1185">Reference proteome</keyword>
<feature type="compositionally biased region" description="Basic residues" evidence="13">
    <location>
        <begin position="689"/>
        <end position="698"/>
    </location>
</feature>
<evidence type="ECO:0000256" key="13">
    <source>
        <dbReference type="SAM" id="MobiDB-lite"/>
    </source>
</evidence>
<gene>
    <name evidence="17" type="primary">DGK1</name>
    <name evidence="17" type="ORF">PGAL8A_00443400</name>
</gene>
<protein>
    <recommendedName>
        <fullName evidence="3">diacylglycerol kinase (ATP)</fullName>
        <ecNumber evidence="3">2.7.1.107</ecNumber>
    </recommendedName>
</protein>
<dbReference type="EMBL" id="CVMV01000070">
    <property type="protein sequence ID" value="CRG96853.1"/>
    <property type="molecule type" value="Genomic_DNA"/>
</dbReference>
<evidence type="ECO:0000256" key="4">
    <source>
        <dbReference type="ARBA" id="ARBA00022679"/>
    </source>
</evidence>
<feature type="compositionally biased region" description="Low complexity" evidence="13">
    <location>
        <begin position="664"/>
        <end position="686"/>
    </location>
</feature>
<evidence type="ECO:0000256" key="12">
    <source>
        <dbReference type="ARBA" id="ARBA00023136"/>
    </source>
</evidence>
<feature type="transmembrane region" description="Helical" evidence="14">
    <location>
        <begin position="26"/>
        <end position="49"/>
    </location>
</feature>
<keyword evidence="6" id="KW-0677">Repeat</keyword>
<keyword evidence="11" id="KW-0067">ATP-binding</keyword>
<dbReference type="InterPro" id="IPR037607">
    <property type="entry name" value="DGK"/>
</dbReference>
<organism evidence="17 18">
    <name type="scientific">Plasmodium gallinaceum</name>
    <dbReference type="NCBI Taxonomy" id="5849"/>
    <lineage>
        <taxon>Eukaryota</taxon>
        <taxon>Sar</taxon>
        <taxon>Alveolata</taxon>
        <taxon>Apicomplexa</taxon>
        <taxon>Aconoidasida</taxon>
        <taxon>Haemosporida</taxon>
        <taxon>Plasmodiidae</taxon>
        <taxon>Plasmodium</taxon>
        <taxon>Plasmodium (Haemamoeba)</taxon>
    </lineage>
</organism>
<dbReference type="InterPro" id="IPR002219">
    <property type="entry name" value="PKC_DAG/PE"/>
</dbReference>
<evidence type="ECO:0000256" key="10">
    <source>
        <dbReference type="ARBA" id="ARBA00022833"/>
    </source>
</evidence>
<dbReference type="SMART" id="SM00045">
    <property type="entry name" value="DAGKa"/>
    <property type="match status" value="1"/>
</dbReference>
<evidence type="ECO:0000256" key="14">
    <source>
        <dbReference type="SAM" id="Phobius"/>
    </source>
</evidence>
<dbReference type="InterPro" id="IPR000756">
    <property type="entry name" value="Diacylglycerol_kin_accessory"/>
</dbReference>
<dbReference type="Gene3D" id="2.60.200.40">
    <property type="match status" value="1"/>
</dbReference>
<evidence type="ECO:0000259" key="16">
    <source>
        <dbReference type="PROSITE" id="PS50146"/>
    </source>
</evidence>
<dbReference type="GO" id="GO:0007200">
    <property type="term" value="P:phospholipase C-activating G protein-coupled receptor signaling pathway"/>
    <property type="evidence" value="ECO:0007669"/>
    <property type="project" value="InterPro"/>
</dbReference>
<comment type="caution">
    <text evidence="17">The sequence shown here is derived from an EMBL/GenBank/DDBJ whole genome shotgun (WGS) entry which is preliminary data.</text>
</comment>
<reference evidence="17" key="1">
    <citation type="submission" date="2015-04" db="EMBL/GenBank/DDBJ databases">
        <authorList>
            <consortium name="Pathogen Informatics"/>
        </authorList>
    </citation>
    <scope>NUCLEOTIDE SEQUENCE [LARGE SCALE GENOMIC DNA]</scope>
    <source>
        <strain evidence="17">8A</strain>
    </source>
</reference>
<evidence type="ECO:0000256" key="6">
    <source>
        <dbReference type="ARBA" id="ARBA00022737"/>
    </source>
</evidence>
<dbReference type="Proteomes" id="UP000220797">
    <property type="component" value="Unassembled WGS sequence"/>
</dbReference>
<dbReference type="GeneID" id="39732967"/>
<accession>A0A1J1H0P6</accession>
<name>A0A1J1H0P6_PLAGA</name>
<dbReference type="InterPro" id="IPR001206">
    <property type="entry name" value="Diacylglycerol_kinase_cat_dom"/>
</dbReference>
<dbReference type="PANTHER" id="PTHR11255">
    <property type="entry name" value="DIACYLGLYCEROL KINASE"/>
    <property type="match status" value="1"/>
</dbReference>
<feature type="domain" description="Phorbol-ester/DAG-type" evidence="15">
    <location>
        <begin position="116"/>
        <end position="170"/>
    </location>
</feature>
<keyword evidence="4 17" id="KW-0808">Transferase</keyword>
<sequence length="1181" mass="139856">MEDFVYIDKNVYLNILILFLKKLKDYLIQIGILKVIFCLCIIFLSIFFAKRKNKKKKKINIYLQLIKKKNKNIGFLNNTKYYLTNKETSNKYFSKSCEDKKIEDTKNGFYYLTYSSHIFYLKTINRIELCNVCEENIYSFIFHKKNIFECVICRNQCHIECAPNSNLMSCKTSVFFKNKHKFIKLRNYSWNNKCDICNKKFYFFSFHALVKQYVYKCIWCNKYFHLKCLTKNFAKKKTKNEKNNKNICTYGNNKYILYPYQLSVKENVLIDYLVNFYNKINELKIKNDDLVLNYTINDFNKFHKNKKNIFENIVQSSNKKRNINELLCFDYINNLNFFLHTKNKKKYIVSVNLNFLLNFFPIHIPIYKINSNKKFLLIFVNVKSGGQIGKNLYQELLMYFNPIQIINIINKKNVLNVLNIFKEMFYLKKIILLICGGDGTISIFIDTLINFFLEEEMSLFKEKNKEIKIKCENFTNVTEKIKGNKDMLRNKQNSNESIQLNESFKNSIKENSEIDANNNTHKENINTYVNIDQNKRRMENCNIHEKYINGKINDIINTPTIANNNNNNNKSDVHDNNANFNLKKNVIKNIKYGYNLKKFNFFENKNVEAPYDDSVEKNFQNEHSLEHESKKNDNFMYNHKVEKLENSYISSISVENEKRYNNTYSDYSNSSSNNSNMKKTLNNNTSVLCKKKKKKNKKANIESDTRQKNFLNKNINKTKNDLNKEYNSLNKFSNGKYNSVKGDKIIKNNDNKKDINNSSNNDKSNDIKCEKNKVYISDNNNMSVIQNDKELKKGSKNYLLDSYISTTPICIMPLGTGNDLSVSLGWGIEYNSDLFFYLNKIKFSRNELVDVWNMKGYDLNNNLILNNSFINYCDIGIIARLALHFDNLRRNFPHFFNSRIGNKILYGEVGFRDICFNTYKYKLNKNIKIYCDGKKVNLDENLEGVCIINIPYFLGGIKIWKDDELEKNYYSDIESEKKKKKLFKKDDKSSTDYFNNSNDGRSSSSDLFQGCDEIYNKLNANKINKKKKKNTQKTCEYKCNNENTCSKLKKDEIINKDEKKFKNNKNDNIYDHGNIYKSYRLDFYKQKKVQQKYRKQKINDKIIEVIGFRNIFHLVQVQIGISKPIKLCQGSDIVVKINRKFIQNKNKIYFQYDGEPGILNMHKLHFTHKCQCLFLSPKDII</sequence>
<feature type="domain" description="DAGKc" evidence="16">
    <location>
        <begin position="805"/>
        <end position="858"/>
    </location>
</feature>
<dbReference type="GO" id="GO:0008270">
    <property type="term" value="F:zinc ion binding"/>
    <property type="evidence" value="ECO:0007669"/>
    <property type="project" value="UniProtKB-KW"/>
</dbReference>
<feature type="region of interest" description="Disordered" evidence="13">
    <location>
        <begin position="664"/>
        <end position="707"/>
    </location>
</feature>
<dbReference type="EC" id="2.7.1.107" evidence="3"/>
<dbReference type="PROSITE" id="PS50081">
    <property type="entry name" value="ZF_DAG_PE_2"/>
    <property type="match status" value="2"/>
</dbReference>